<reference evidence="1 2" key="1">
    <citation type="journal article" date="2022" name="Hortic Res">
        <title>A haplotype resolved chromosomal level avocado genome allows analysis of novel avocado genes.</title>
        <authorList>
            <person name="Nath O."/>
            <person name="Fletcher S.J."/>
            <person name="Hayward A."/>
            <person name="Shaw L.M."/>
            <person name="Masouleh A.K."/>
            <person name="Furtado A."/>
            <person name="Henry R.J."/>
            <person name="Mitter N."/>
        </authorList>
    </citation>
    <scope>NUCLEOTIDE SEQUENCE [LARGE SCALE GENOMIC DNA]</scope>
    <source>
        <strain evidence="2">cv. Hass</strain>
    </source>
</reference>
<protein>
    <submittedName>
        <fullName evidence="1">Uncharacterized protein</fullName>
    </submittedName>
</protein>
<evidence type="ECO:0000313" key="2">
    <source>
        <dbReference type="Proteomes" id="UP001234297"/>
    </source>
</evidence>
<proteinExistence type="predicted"/>
<evidence type="ECO:0000313" key="1">
    <source>
        <dbReference type="EMBL" id="KAJ8615777.1"/>
    </source>
</evidence>
<dbReference type="EMBL" id="CM056820">
    <property type="protein sequence ID" value="KAJ8615777.1"/>
    <property type="molecule type" value="Genomic_DNA"/>
</dbReference>
<dbReference type="Proteomes" id="UP001234297">
    <property type="component" value="Chromosome 12"/>
</dbReference>
<gene>
    <name evidence="1" type="ORF">MRB53_035149</name>
</gene>
<organism evidence="1 2">
    <name type="scientific">Persea americana</name>
    <name type="common">Avocado</name>
    <dbReference type="NCBI Taxonomy" id="3435"/>
    <lineage>
        <taxon>Eukaryota</taxon>
        <taxon>Viridiplantae</taxon>
        <taxon>Streptophyta</taxon>
        <taxon>Embryophyta</taxon>
        <taxon>Tracheophyta</taxon>
        <taxon>Spermatophyta</taxon>
        <taxon>Magnoliopsida</taxon>
        <taxon>Magnoliidae</taxon>
        <taxon>Laurales</taxon>
        <taxon>Lauraceae</taxon>
        <taxon>Persea</taxon>
    </lineage>
</organism>
<keyword evidence="2" id="KW-1185">Reference proteome</keyword>
<name>A0ACC2K3T6_PERAE</name>
<comment type="caution">
    <text evidence="1">The sequence shown here is derived from an EMBL/GenBank/DDBJ whole genome shotgun (WGS) entry which is preliminary data.</text>
</comment>
<sequence>MAFDNTNLVPLLVSLSQTCTTMRELRRIHARVLRHNLQLNNLIIAKMLRFAAVSPSGDLHYAHNLFSHMHQPNTFFYNTLIRGHAKNSQTLSQSVSIFKQMRVSSVPPDEFTFTFLLKARAQMPVNLGSPSQGEEIHGHVLKFGFCCHIYVQNALIHLYAARGVSGNARKVFDEMRAPDVVSWSGLVVAHVKAREMDNARWVFDQMPERDVVSWTVVISGYARVGRSTEALELFWEMQAERVQPDEVTMVSVISACTSIRDLEAGLSVHRYIKESRFAWMVSLCNALIDMYSKCGCMEKAWEVFDGMPRKSLISWNSMISACAMHGTAEEALGLFQAMTRGVGVRPDGVTFLAAMSACAHKGLVEEGRRLLESMEKDYKIEVGVEHYGCMVDMLGRAGQLEEAYELIMQMPVPSNDMVWGALLGACRIHGDVNMGERVVEKLLELKPDEGGYYVLLCNIYETAGRREEAMDMRRTMRDRGAKKTPGCSWLGT</sequence>
<accession>A0ACC2K3T6</accession>